<dbReference type="Proteomes" id="UP000008281">
    <property type="component" value="Unassembled WGS sequence"/>
</dbReference>
<gene>
    <name evidence="3" type="ORF">CRE_21573</name>
</gene>
<proteinExistence type="predicted"/>
<dbReference type="HOGENOM" id="CLU_489393_0_0_1"/>
<feature type="compositionally biased region" description="Basic and acidic residues" evidence="2">
    <location>
        <begin position="459"/>
        <end position="481"/>
    </location>
</feature>
<dbReference type="EMBL" id="DS268680">
    <property type="protein sequence ID" value="EFO98297.1"/>
    <property type="molecule type" value="Genomic_DNA"/>
</dbReference>
<sequence>MNDNSMITDPCEPGTTEDTSHHVLISESIKILIEMSKRLKEKERESDSLRTENENLLEKIEKFEKLKNSDSHEKRFAMRKLEEAENRLKTRTEYFDKERSIFVKNMEEMRRRMEDSESFRRFNEKEIEELRKIIERIPSNLRMEAAWSPVEKETVETLKRENKELTDDLKSAEFQLTLLKSQQQMVADVLATEQKEREMAEIQVRDWKMLLEQQEAQLYQEQAYIRVLEQETLEIDYLRSQNQILAEENLNLKLMTENQSKELEILSKNSEKSDKIESQLFKNLEKLTHRISELHEGRRLEQIPESLRSEAPPKFQSSETFYQIAKLLNIILAGHTVPPKLISDFWNSLMNRAELTEEVIEEKIREVEKMKGAEFQRMEEEFQKEKMEMRAELEEIQKMEKMGNETIPPVPDTNMSSLALRFNSQPAQTEESESVEAALQKLKEIKKMAVFPRFSAPKSKSDDGVRNRSSSDMDSEHERSEAELRYKLRKIELELAAEKEENKMRLEKIEKSMKRSETREIRMSRSDVVYEGVVYHAHPEDPKDKNWVLNRFLKNDM</sequence>
<feature type="coiled-coil region" evidence="1">
    <location>
        <begin position="155"/>
        <end position="248"/>
    </location>
</feature>
<dbReference type="STRING" id="31234.E3NHL2"/>
<organism evidence="4">
    <name type="scientific">Caenorhabditis remanei</name>
    <name type="common">Caenorhabditis vulgaris</name>
    <dbReference type="NCBI Taxonomy" id="31234"/>
    <lineage>
        <taxon>Eukaryota</taxon>
        <taxon>Metazoa</taxon>
        <taxon>Ecdysozoa</taxon>
        <taxon>Nematoda</taxon>
        <taxon>Chromadorea</taxon>
        <taxon>Rhabditida</taxon>
        <taxon>Rhabditina</taxon>
        <taxon>Rhabditomorpha</taxon>
        <taxon>Rhabditoidea</taxon>
        <taxon>Rhabditidae</taxon>
        <taxon>Peloderinae</taxon>
        <taxon>Caenorhabditis</taxon>
    </lineage>
</organism>
<accession>E3NHL2</accession>
<dbReference type="OMA" id="PNNMIND"/>
<feature type="coiled-coil region" evidence="1">
    <location>
        <begin position="481"/>
        <end position="519"/>
    </location>
</feature>
<reference evidence="3" key="1">
    <citation type="submission" date="2007-07" db="EMBL/GenBank/DDBJ databases">
        <title>PCAP assembly of the Caenorhabditis remanei genome.</title>
        <authorList>
            <consortium name="The Caenorhabditis remanei Sequencing Consortium"/>
            <person name="Wilson R.K."/>
        </authorList>
    </citation>
    <scope>NUCLEOTIDE SEQUENCE [LARGE SCALE GENOMIC DNA]</scope>
    <source>
        <strain evidence="3">PB4641</strain>
    </source>
</reference>
<feature type="region of interest" description="Disordered" evidence="2">
    <location>
        <begin position="455"/>
        <end position="481"/>
    </location>
</feature>
<feature type="coiled-coil region" evidence="1">
    <location>
        <begin position="350"/>
        <end position="402"/>
    </location>
</feature>
<protein>
    <submittedName>
        <fullName evidence="3">Uncharacterized protein</fullName>
    </submittedName>
</protein>
<name>E3NHL2_CAERE</name>
<feature type="coiled-coil region" evidence="1">
    <location>
        <begin position="32"/>
        <end position="87"/>
    </location>
</feature>
<keyword evidence="1" id="KW-0175">Coiled coil</keyword>
<evidence type="ECO:0000256" key="2">
    <source>
        <dbReference type="SAM" id="MobiDB-lite"/>
    </source>
</evidence>
<dbReference type="eggNOG" id="ENOG502R2KI">
    <property type="taxonomic scope" value="Eukaryota"/>
</dbReference>
<evidence type="ECO:0000313" key="4">
    <source>
        <dbReference type="Proteomes" id="UP000008281"/>
    </source>
</evidence>
<dbReference type="InParanoid" id="E3NHL2"/>
<evidence type="ECO:0000313" key="3">
    <source>
        <dbReference type="EMBL" id="EFO98297.1"/>
    </source>
</evidence>
<evidence type="ECO:0000256" key="1">
    <source>
        <dbReference type="SAM" id="Coils"/>
    </source>
</evidence>
<keyword evidence="4" id="KW-1185">Reference proteome</keyword>
<dbReference type="AlphaFoldDB" id="E3NHL2"/>